<dbReference type="SMART" id="SM00870">
    <property type="entry name" value="Asparaginase"/>
    <property type="match status" value="1"/>
</dbReference>
<feature type="active site" evidence="7">
    <location>
        <position position="15"/>
    </location>
</feature>
<dbReference type="PANTHER" id="PTHR11707">
    <property type="entry name" value="L-ASPARAGINASE"/>
    <property type="match status" value="1"/>
</dbReference>
<keyword evidence="12" id="KW-1185">Reference proteome</keyword>
<protein>
    <recommendedName>
        <fullName evidence="2">asparaginase</fullName>
        <ecNumber evidence="2">3.5.1.1</ecNumber>
    </recommendedName>
</protein>
<dbReference type="PROSITE" id="PS00917">
    <property type="entry name" value="ASN_GLN_ASE_2"/>
    <property type="match status" value="1"/>
</dbReference>
<dbReference type="InterPro" id="IPR004550">
    <property type="entry name" value="AsnASE_II"/>
</dbReference>
<evidence type="ECO:0000259" key="9">
    <source>
        <dbReference type="Pfam" id="PF00710"/>
    </source>
</evidence>
<dbReference type="InterPro" id="IPR006034">
    <property type="entry name" value="Asparaginase/glutaminase-like"/>
</dbReference>
<dbReference type="InterPro" id="IPR027474">
    <property type="entry name" value="L-asparaginase_N"/>
</dbReference>
<proteinExistence type="inferred from homology"/>
<dbReference type="EMBL" id="CP108021">
    <property type="protein sequence ID" value="WUM21024.1"/>
    <property type="molecule type" value="Genomic_DNA"/>
</dbReference>
<dbReference type="InterPro" id="IPR020827">
    <property type="entry name" value="Asparaginase/glutaminase_AS1"/>
</dbReference>
<dbReference type="InterPro" id="IPR036152">
    <property type="entry name" value="Asp/glu_Ase-like_sf"/>
</dbReference>
<dbReference type="RefSeq" id="WP_328858207.1">
    <property type="nucleotide sequence ID" value="NZ_CP108021.1"/>
</dbReference>
<evidence type="ECO:0000256" key="8">
    <source>
        <dbReference type="PROSITE-ProRule" id="PRU10100"/>
    </source>
</evidence>
<feature type="domain" description="L-asparaginase N-terminal" evidence="9">
    <location>
        <begin position="7"/>
        <end position="176"/>
    </location>
</feature>
<gene>
    <name evidence="11" type="ORF">OG579_04195</name>
</gene>
<dbReference type="EC" id="3.5.1.1" evidence="2"/>
<comment type="similarity">
    <text evidence="1">Belongs to the asparaginase 1 family.</text>
</comment>
<dbReference type="PIRSF" id="PIRSF001220">
    <property type="entry name" value="L-ASNase_gatD"/>
    <property type="match status" value="1"/>
</dbReference>
<dbReference type="GO" id="GO:0004067">
    <property type="term" value="F:asparaginase activity"/>
    <property type="evidence" value="ECO:0007669"/>
    <property type="project" value="UniProtKB-UniRule"/>
</dbReference>
<comment type="catalytic activity">
    <reaction evidence="4">
        <text>L-asparagine + H2O = L-aspartate + NH4(+)</text>
        <dbReference type="Rhea" id="RHEA:21016"/>
        <dbReference type="ChEBI" id="CHEBI:15377"/>
        <dbReference type="ChEBI" id="CHEBI:28938"/>
        <dbReference type="ChEBI" id="CHEBI:29991"/>
        <dbReference type="ChEBI" id="CHEBI:58048"/>
        <dbReference type="EC" id="3.5.1.1"/>
    </reaction>
</comment>
<evidence type="ECO:0000313" key="12">
    <source>
        <dbReference type="Proteomes" id="UP001432128"/>
    </source>
</evidence>
<dbReference type="KEGG" id="whr:OG579_04195"/>
<feature type="binding site" evidence="6">
    <location>
        <position position="59"/>
    </location>
    <ligand>
        <name>substrate</name>
    </ligand>
</feature>
<dbReference type="PIRSF" id="PIRSF500176">
    <property type="entry name" value="L_ASNase"/>
    <property type="match status" value="1"/>
</dbReference>
<feature type="active site" evidence="8">
    <location>
        <position position="92"/>
    </location>
</feature>
<evidence type="ECO:0000256" key="3">
    <source>
        <dbReference type="ARBA" id="ARBA00022801"/>
    </source>
</evidence>
<dbReference type="Proteomes" id="UP001432128">
    <property type="component" value="Chromosome"/>
</dbReference>
<dbReference type="PROSITE" id="PS51732">
    <property type="entry name" value="ASN_GLN_ASE_3"/>
    <property type="match status" value="1"/>
</dbReference>
<name>A0AAU4K4R3_9NOCA</name>
<evidence type="ECO:0000256" key="5">
    <source>
        <dbReference type="PIRSR" id="PIRSR001220-1"/>
    </source>
</evidence>
<evidence type="ECO:0000256" key="1">
    <source>
        <dbReference type="ARBA" id="ARBA00010518"/>
    </source>
</evidence>
<dbReference type="PANTHER" id="PTHR11707:SF28">
    <property type="entry name" value="60 KDA LYSOPHOSPHOLIPASE"/>
    <property type="match status" value="1"/>
</dbReference>
<dbReference type="InterPro" id="IPR027473">
    <property type="entry name" value="L-asparaginase_C"/>
</dbReference>
<dbReference type="AlphaFoldDB" id="A0AAU4K4R3"/>
<evidence type="ECO:0000256" key="6">
    <source>
        <dbReference type="PIRSR" id="PIRSR001220-2"/>
    </source>
</evidence>
<dbReference type="GO" id="GO:0006528">
    <property type="term" value="P:asparagine metabolic process"/>
    <property type="evidence" value="ECO:0007669"/>
    <property type="project" value="InterPro"/>
</dbReference>
<dbReference type="PRINTS" id="PR00139">
    <property type="entry name" value="ASNGLNASE"/>
</dbReference>
<dbReference type="SFLD" id="SFLDS00057">
    <property type="entry name" value="Glutaminase/Asparaginase"/>
    <property type="match status" value="1"/>
</dbReference>
<evidence type="ECO:0000313" key="11">
    <source>
        <dbReference type="EMBL" id="WUM21024.1"/>
    </source>
</evidence>
<dbReference type="Pfam" id="PF00710">
    <property type="entry name" value="Asparaginase"/>
    <property type="match status" value="1"/>
</dbReference>
<reference evidence="11 12" key="1">
    <citation type="submission" date="2022-10" db="EMBL/GenBank/DDBJ databases">
        <title>The complete genomes of actinobacterial strains from the NBC collection.</title>
        <authorList>
            <person name="Joergensen T.S."/>
            <person name="Alvarez Arevalo M."/>
            <person name="Sterndorff E.B."/>
            <person name="Faurdal D."/>
            <person name="Vuksanovic O."/>
            <person name="Mourched A.-S."/>
            <person name="Charusanti P."/>
            <person name="Shaw S."/>
            <person name="Blin K."/>
            <person name="Weber T."/>
        </authorList>
    </citation>
    <scope>NUCLEOTIDE SEQUENCE [LARGE SCALE GENOMIC DNA]</scope>
    <source>
        <strain evidence="11 12">NBC_00319</strain>
    </source>
</reference>
<dbReference type="Pfam" id="PF17763">
    <property type="entry name" value="Asparaginase_C"/>
    <property type="match status" value="1"/>
</dbReference>
<organism evidence="11 12">
    <name type="scientific">Williamsia herbipolensis</name>
    <dbReference type="NCBI Taxonomy" id="1603258"/>
    <lineage>
        <taxon>Bacteria</taxon>
        <taxon>Bacillati</taxon>
        <taxon>Actinomycetota</taxon>
        <taxon>Actinomycetes</taxon>
        <taxon>Mycobacteriales</taxon>
        <taxon>Nocardiaceae</taxon>
        <taxon>Williamsia</taxon>
    </lineage>
</organism>
<dbReference type="CDD" id="cd08964">
    <property type="entry name" value="L-asparaginase_II"/>
    <property type="match status" value="1"/>
</dbReference>
<evidence type="ECO:0000259" key="10">
    <source>
        <dbReference type="Pfam" id="PF17763"/>
    </source>
</evidence>
<dbReference type="InterPro" id="IPR037152">
    <property type="entry name" value="L-asparaginase_N_sf"/>
</dbReference>
<feature type="binding site" evidence="6">
    <location>
        <begin position="92"/>
        <end position="93"/>
    </location>
    <ligand>
        <name>substrate</name>
    </ligand>
</feature>
<evidence type="ECO:0000256" key="4">
    <source>
        <dbReference type="ARBA" id="ARBA00049366"/>
    </source>
</evidence>
<accession>A0AAU4K4R3</accession>
<dbReference type="InterPro" id="IPR027475">
    <property type="entry name" value="Asparaginase/glutaminase_AS2"/>
</dbReference>
<keyword evidence="3" id="KW-0378">Hydrolase</keyword>
<dbReference type="Gene3D" id="3.40.50.40">
    <property type="match status" value="1"/>
</dbReference>
<evidence type="ECO:0000256" key="7">
    <source>
        <dbReference type="PROSITE-ProRule" id="PRU10099"/>
    </source>
</evidence>
<feature type="domain" description="Asparaginase/glutaminase C-terminal" evidence="10">
    <location>
        <begin position="197"/>
        <end position="312"/>
    </location>
</feature>
<sequence length="322" mass="31668">MSVTPVIAVLGTGGTIASQHGAGGVVPAVDVHDLVRADLVGSPVAGVAVRPRTVLSLDSSAMTPDDQWTLVRAISTELADPAVAGVVVTHGTDTLEESAMLADLVIDDPRPVVFTGAQRPSDAKGTDGPANLAAAVACAADPDSRSRGVLVAFGGRVLPARGTVKISASDLRAFDCAAPGLARPRIDVGALSPVSARVDIVTVHPGFAPDVIAHLVASGARGLVVAGLGSGNVGPGVRDAVADAISRGVATVISTRVPFGEVVATYGGGGGAVDLVAAGAIVSPWLRPPQARVALAALLSAGADHDGIAAFFAAGPVAADGA</sequence>
<dbReference type="PROSITE" id="PS00144">
    <property type="entry name" value="ASN_GLN_ASE_1"/>
    <property type="match status" value="1"/>
</dbReference>
<dbReference type="InterPro" id="IPR040919">
    <property type="entry name" value="Asparaginase_C"/>
</dbReference>
<dbReference type="Gene3D" id="3.40.50.1170">
    <property type="entry name" value="L-asparaginase, N-terminal domain"/>
    <property type="match status" value="1"/>
</dbReference>
<evidence type="ECO:0000256" key="2">
    <source>
        <dbReference type="ARBA" id="ARBA00012920"/>
    </source>
</evidence>
<feature type="active site" description="O-isoaspartyl threonine intermediate" evidence="5">
    <location>
        <position position="15"/>
    </location>
</feature>
<dbReference type="SUPFAM" id="SSF53774">
    <property type="entry name" value="Glutaminase/Asparaginase"/>
    <property type="match status" value="1"/>
</dbReference>